<dbReference type="EMBL" id="KV441399">
    <property type="protein sequence ID" value="OAF57806.1"/>
    <property type="molecule type" value="Genomic_DNA"/>
</dbReference>
<dbReference type="AlphaFoldDB" id="A0A177A6L4"/>
<reference evidence="2" key="1">
    <citation type="submission" date="2016-03" db="EMBL/GenBank/DDBJ databases">
        <title>Updated assembly of Pseudogymnoascus destructans, the fungus causing white-nose syndrome of bats.</title>
        <authorList>
            <person name="Palmer J.M."/>
            <person name="Drees K.P."/>
            <person name="Foster J.T."/>
            <person name="Lindner D.L."/>
        </authorList>
    </citation>
    <scope>NUCLEOTIDE SEQUENCE [LARGE SCALE GENOMIC DNA]</scope>
    <source>
        <strain evidence="2">20631-21</strain>
    </source>
</reference>
<organism evidence="2">
    <name type="scientific">Pseudogymnoascus destructans</name>
    <dbReference type="NCBI Taxonomy" id="655981"/>
    <lineage>
        <taxon>Eukaryota</taxon>
        <taxon>Fungi</taxon>
        <taxon>Dikarya</taxon>
        <taxon>Ascomycota</taxon>
        <taxon>Pezizomycotina</taxon>
        <taxon>Leotiomycetes</taxon>
        <taxon>Thelebolales</taxon>
        <taxon>Thelebolaceae</taxon>
        <taxon>Pseudogymnoascus</taxon>
    </lineage>
</organism>
<dbReference type="GeneID" id="36288745"/>
<accession>A0A177A6L4</accession>
<dbReference type="Proteomes" id="UP000077154">
    <property type="component" value="Unassembled WGS sequence"/>
</dbReference>
<gene>
    <name evidence="2" type="ORF">VC83_05680</name>
</gene>
<evidence type="ECO:0000256" key="1">
    <source>
        <dbReference type="SAM" id="MobiDB-lite"/>
    </source>
</evidence>
<proteinExistence type="predicted"/>
<feature type="region of interest" description="Disordered" evidence="1">
    <location>
        <begin position="19"/>
        <end position="45"/>
    </location>
</feature>
<sequence>MGPRQPPAKKLPFVLKKHSAAEMLGSSDREAPMTPTPFGSVMPNQRPGSVALSQCPHAICPYHSPSVEEE</sequence>
<evidence type="ECO:0000313" key="2">
    <source>
        <dbReference type="EMBL" id="OAF57806.1"/>
    </source>
</evidence>
<protein>
    <submittedName>
        <fullName evidence="2">Uncharacterized protein</fullName>
    </submittedName>
</protein>
<dbReference type="OrthoDB" id="10558137at2759"/>
<name>A0A177A6L4_9PEZI</name>
<dbReference type="RefSeq" id="XP_024323092.1">
    <property type="nucleotide sequence ID" value="XM_024469296.1"/>
</dbReference>